<proteinExistence type="predicted"/>
<dbReference type="PANTHER" id="PTHR32444">
    <property type="entry name" value="BULB-TYPE LECTIN DOMAIN-CONTAINING PROTEIN"/>
    <property type="match status" value="1"/>
</dbReference>
<feature type="domain" description="S-locus glycoprotein" evidence="5">
    <location>
        <begin position="128"/>
        <end position="191"/>
    </location>
</feature>
<keyword evidence="2" id="KW-1015">Disulfide bond</keyword>
<dbReference type="InterPro" id="IPR036426">
    <property type="entry name" value="Bulb-type_lectin_dom_sf"/>
</dbReference>
<dbReference type="AlphaFoldDB" id="W9QYM3"/>
<evidence type="ECO:0000259" key="6">
    <source>
        <dbReference type="Pfam" id="PF01453"/>
    </source>
</evidence>
<keyword evidence="7" id="KW-0418">Kinase</keyword>
<evidence type="ECO:0000256" key="4">
    <source>
        <dbReference type="SAM" id="SignalP"/>
    </source>
</evidence>
<evidence type="ECO:0000256" key="3">
    <source>
        <dbReference type="ARBA" id="ARBA00023180"/>
    </source>
</evidence>
<reference evidence="8" key="1">
    <citation type="submission" date="2013-01" db="EMBL/GenBank/DDBJ databases">
        <title>Draft Genome Sequence of a Mulberry Tree, Morus notabilis C.K. Schneid.</title>
        <authorList>
            <person name="He N."/>
            <person name="Zhao S."/>
        </authorList>
    </citation>
    <scope>NUCLEOTIDE SEQUENCE</scope>
</reference>
<keyword evidence="8" id="KW-1185">Reference proteome</keyword>
<keyword evidence="7" id="KW-0675">Receptor</keyword>
<dbReference type="SUPFAM" id="SSF51110">
    <property type="entry name" value="alpha-D-mannose-specific plant lectins"/>
    <property type="match status" value="1"/>
</dbReference>
<evidence type="ECO:0000256" key="2">
    <source>
        <dbReference type="ARBA" id="ARBA00023157"/>
    </source>
</evidence>
<evidence type="ECO:0000313" key="8">
    <source>
        <dbReference type="Proteomes" id="UP000030645"/>
    </source>
</evidence>
<dbReference type="InterPro" id="IPR000858">
    <property type="entry name" value="S_locus_glycoprot_dom"/>
</dbReference>
<name>W9QYM3_9ROSA</name>
<evidence type="ECO:0000259" key="5">
    <source>
        <dbReference type="Pfam" id="PF00954"/>
    </source>
</evidence>
<dbReference type="Pfam" id="PF00954">
    <property type="entry name" value="S_locus_glycop"/>
    <property type="match status" value="1"/>
</dbReference>
<dbReference type="InterPro" id="IPR001480">
    <property type="entry name" value="Bulb-type_lectin_dom"/>
</dbReference>
<dbReference type="GO" id="GO:0048544">
    <property type="term" value="P:recognition of pollen"/>
    <property type="evidence" value="ECO:0007669"/>
    <property type="project" value="InterPro"/>
</dbReference>
<dbReference type="GO" id="GO:0016301">
    <property type="term" value="F:kinase activity"/>
    <property type="evidence" value="ECO:0007669"/>
    <property type="project" value="UniProtKB-KW"/>
</dbReference>
<feature type="domain" description="Bulb-type lectin" evidence="6">
    <location>
        <begin position="61"/>
        <end position="121"/>
    </location>
</feature>
<sequence>MNVTSKYPFVFDSVLIILLLFSHVFGSMGSNSTIYPGQSLIGNQTLTSPRGVFEMGFFTPALKLLENGNLTFLSESKAAIWSTNSKSSVSNSTIDDENFVIKDAFDETLVIWQSFDHPTDTDAALGNETPTMMKIEMTGQFSQYYWIEYDRSWASIDIKTRRHCDAYCGSFGVCNPHKSPICACVEGFEPHETPKDVWELENITDGCVRKSRLLCASGADDEFVEVPDVLFPSYSEYLEA</sequence>
<evidence type="ECO:0000313" key="7">
    <source>
        <dbReference type="EMBL" id="EXB44644.1"/>
    </source>
</evidence>
<organism evidence="7 8">
    <name type="scientific">Morus notabilis</name>
    <dbReference type="NCBI Taxonomy" id="981085"/>
    <lineage>
        <taxon>Eukaryota</taxon>
        <taxon>Viridiplantae</taxon>
        <taxon>Streptophyta</taxon>
        <taxon>Embryophyta</taxon>
        <taxon>Tracheophyta</taxon>
        <taxon>Spermatophyta</taxon>
        <taxon>Magnoliopsida</taxon>
        <taxon>eudicotyledons</taxon>
        <taxon>Gunneridae</taxon>
        <taxon>Pentapetalae</taxon>
        <taxon>rosids</taxon>
        <taxon>fabids</taxon>
        <taxon>Rosales</taxon>
        <taxon>Moraceae</taxon>
        <taxon>Moreae</taxon>
        <taxon>Morus</taxon>
    </lineage>
</organism>
<dbReference type="eggNOG" id="ENOG502RSAH">
    <property type="taxonomic scope" value="Eukaryota"/>
</dbReference>
<dbReference type="STRING" id="981085.W9QYM3"/>
<keyword evidence="3" id="KW-0325">Glycoprotein</keyword>
<dbReference type="Pfam" id="PF01453">
    <property type="entry name" value="B_lectin"/>
    <property type="match status" value="1"/>
</dbReference>
<feature type="chain" id="PRO_5004927950" evidence="4">
    <location>
        <begin position="27"/>
        <end position="240"/>
    </location>
</feature>
<keyword evidence="7" id="KW-0808">Transferase</keyword>
<dbReference type="PANTHER" id="PTHR32444:SF238">
    <property type="entry name" value="APPLE DOMAIN-CONTAINING PROTEIN"/>
    <property type="match status" value="1"/>
</dbReference>
<feature type="signal peptide" evidence="4">
    <location>
        <begin position="1"/>
        <end position="26"/>
    </location>
</feature>
<gene>
    <name evidence="7" type="ORF">L484_010335</name>
</gene>
<dbReference type="Gene3D" id="2.90.10.30">
    <property type="match status" value="1"/>
</dbReference>
<dbReference type="Proteomes" id="UP000030645">
    <property type="component" value="Unassembled WGS sequence"/>
</dbReference>
<keyword evidence="1 4" id="KW-0732">Signal</keyword>
<evidence type="ECO:0000256" key="1">
    <source>
        <dbReference type="ARBA" id="ARBA00022729"/>
    </source>
</evidence>
<dbReference type="EMBL" id="KE343877">
    <property type="protein sequence ID" value="EXB44644.1"/>
    <property type="molecule type" value="Genomic_DNA"/>
</dbReference>
<keyword evidence="7" id="KW-0430">Lectin</keyword>
<protein>
    <submittedName>
        <fullName evidence="7">G-type lectin S-receptor-like serine/threonine-protein kinase</fullName>
    </submittedName>
</protein>
<dbReference type="GO" id="GO:0030246">
    <property type="term" value="F:carbohydrate binding"/>
    <property type="evidence" value="ECO:0007669"/>
    <property type="project" value="UniProtKB-KW"/>
</dbReference>
<accession>W9QYM3</accession>